<dbReference type="InterPro" id="IPR003594">
    <property type="entry name" value="HATPase_dom"/>
</dbReference>
<dbReference type="CDD" id="cd16936">
    <property type="entry name" value="HATPase_RsbW-like"/>
    <property type="match status" value="1"/>
</dbReference>
<organism evidence="3 4">
    <name type="scientific">Actinacidiphila alni</name>
    <dbReference type="NCBI Taxonomy" id="380248"/>
    <lineage>
        <taxon>Bacteria</taxon>
        <taxon>Bacillati</taxon>
        <taxon>Actinomycetota</taxon>
        <taxon>Actinomycetes</taxon>
        <taxon>Kitasatosporales</taxon>
        <taxon>Streptomycetaceae</taxon>
        <taxon>Actinacidiphila</taxon>
    </lineage>
</organism>
<evidence type="ECO:0000313" key="4">
    <source>
        <dbReference type="Proteomes" id="UP000199323"/>
    </source>
</evidence>
<reference evidence="3 4" key="1">
    <citation type="submission" date="2016-10" db="EMBL/GenBank/DDBJ databases">
        <authorList>
            <person name="de Groot N.N."/>
        </authorList>
    </citation>
    <scope>NUCLEOTIDE SEQUENCE [LARGE SCALE GENOMIC DNA]</scope>
    <source>
        <strain evidence="3 4">CGMCC 4.3510</strain>
    </source>
</reference>
<feature type="domain" description="Histidine kinase/HSP90-like ATPase" evidence="2">
    <location>
        <begin position="6"/>
        <end position="114"/>
    </location>
</feature>
<dbReference type="EMBL" id="FONG01000029">
    <property type="protein sequence ID" value="SFF79364.1"/>
    <property type="molecule type" value="Genomic_DNA"/>
</dbReference>
<dbReference type="PANTHER" id="PTHR35526">
    <property type="entry name" value="ANTI-SIGMA-F FACTOR RSBW-RELATED"/>
    <property type="match status" value="1"/>
</dbReference>
<name>A0A1I2LJ85_9ACTN</name>
<dbReference type="STRING" id="380248.SAMN05216251_12937"/>
<gene>
    <name evidence="3" type="ORF">SAMN05216251_12937</name>
</gene>
<dbReference type="InterPro" id="IPR036890">
    <property type="entry name" value="HATPase_C_sf"/>
</dbReference>
<dbReference type="GO" id="GO:0004674">
    <property type="term" value="F:protein serine/threonine kinase activity"/>
    <property type="evidence" value="ECO:0007669"/>
    <property type="project" value="UniProtKB-KW"/>
</dbReference>
<dbReference type="Gene3D" id="3.30.565.10">
    <property type="entry name" value="Histidine kinase-like ATPase, C-terminal domain"/>
    <property type="match status" value="1"/>
</dbReference>
<accession>A0A1I2LJ85</accession>
<proteinExistence type="predicted"/>
<dbReference type="SUPFAM" id="SSF55874">
    <property type="entry name" value="ATPase domain of HSP90 chaperone/DNA topoisomerase II/histidine kinase"/>
    <property type="match status" value="1"/>
</dbReference>
<keyword evidence="4" id="KW-1185">Reference proteome</keyword>
<dbReference type="AlphaFoldDB" id="A0A1I2LJ85"/>
<dbReference type="PANTHER" id="PTHR35526:SF3">
    <property type="entry name" value="ANTI-SIGMA-F FACTOR RSBW"/>
    <property type="match status" value="1"/>
</dbReference>
<evidence type="ECO:0000313" key="3">
    <source>
        <dbReference type="EMBL" id="SFF79364.1"/>
    </source>
</evidence>
<evidence type="ECO:0000256" key="1">
    <source>
        <dbReference type="ARBA" id="ARBA00022527"/>
    </source>
</evidence>
<protein>
    <submittedName>
        <fullName evidence="3">Anti-sigma regulatory factor (Ser/Thr protein kinase)</fullName>
    </submittedName>
</protein>
<keyword evidence="3" id="KW-0418">Kinase</keyword>
<dbReference type="Pfam" id="PF13581">
    <property type="entry name" value="HATPase_c_2"/>
    <property type="match status" value="1"/>
</dbReference>
<keyword evidence="1" id="KW-0723">Serine/threonine-protein kinase</keyword>
<dbReference type="InterPro" id="IPR050267">
    <property type="entry name" value="Anti-sigma-factor_SerPK"/>
</dbReference>
<sequence length="124" mass="12863">MPTGPATARGRVREVLLAAGLTPETIRMAWADAMLVTSELTTNAVRHGGGLTGFSARVEAGSLELRISDASDELPTTRDPGNSFLPGGFGMPLVKRLCRSLDVRPEPGGGKTVVVVLPLLPASG</sequence>
<dbReference type="Proteomes" id="UP000199323">
    <property type="component" value="Unassembled WGS sequence"/>
</dbReference>
<keyword evidence="3" id="KW-0808">Transferase</keyword>
<evidence type="ECO:0000259" key="2">
    <source>
        <dbReference type="Pfam" id="PF13581"/>
    </source>
</evidence>